<evidence type="ECO:0000313" key="2">
    <source>
        <dbReference type="EMBL" id="NMO23614.1"/>
    </source>
</evidence>
<feature type="region of interest" description="Disordered" evidence="1">
    <location>
        <begin position="1"/>
        <end position="71"/>
    </location>
</feature>
<feature type="non-terminal residue" evidence="2">
    <location>
        <position position="1"/>
    </location>
</feature>
<proteinExistence type="predicted"/>
<accession>A0A848M2R9</accession>
<evidence type="ECO:0000313" key="3">
    <source>
        <dbReference type="Proteomes" id="UP000518300"/>
    </source>
</evidence>
<organism evidence="2 3">
    <name type="scientific">Pyxidicoccus fallax</name>
    <dbReference type="NCBI Taxonomy" id="394095"/>
    <lineage>
        <taxon>Bacteria</taxon>
        <taxon>Pseudomonadati</taxon>
        <taxon>Myxococcota</taxon>
        <taxon>Myxococcia</taxon>
        <taxon>Myxococcales</taxon>
        <taxon>Cystobacterineae</taxon>
        <taxon>Myxococcaceae</taxon>
        <taxon>Pyxidicoccus</taxon>
    </lineage>
</organism>
<keyword evidence="3" id="KW-1185">Reference proteome</keyword>
<dbReference type="AlphaFoldDB" id="A0A848M2R9"/>
<feature type="compositionally biased region" description="Low complexity" evidence="1">
    <location>
        <begin position="24"/>
        <end position="35"/>
    </location>
</feature>
<evidence type="ECO:0000256" key="1">
    <source>
        <dbReference type="SAM" id="MobiDB-lite"/>
    </source>
</evidence>
<dbReference type="Proteomes" id="UP000518300">
    <property type="component" value="Unassembled WGS sequence"/>
</dbReference>
<name>A0A848M2R9_9BACT</name>
<protein>
    <submittedName>
        <fullName evidence="2">Uncharacterized protein</fullName>
    </submittedName>
</protein>
<dbReference type="EMBL" id="JABBJJ010000690">
    <property type="protein sequence ID" value="NMO23614.1"/>
    <property type="molecule type" value="Genomic_DNA"/>
</dbReference>
<reference evidence="2 3" key="1">
    <citation type="submission" date="2020-04" db="EMBL/GenBank/DDBJ databases">
        <title>Draft genome of Pyxidicoccus fallax type strain.</title>
        <authorList>
            <person name="Whitworth D.E."/>
        </authorList>
    </citation>
    <scope>NUCLEOTIDE SEQUENCE [LARGE SCALE GENOMIC DNA]</scope>
    <source>
        <strain evidence="2 3">DSM 14698</strain>
    </source>
</reference>
<gene>
    <name evidence="2" type="ORF">HG543_53515</name>
</gene>
<sequence length="71" mass="7293">ELAWPEWAGGAPPTEADSAETQVPPGEAHGAPEAPTGWERGVEEPSSDVGTPGEPGDDGDPRARPSKPTLH</sequence>
<comment type="caution">
    <text evidence="2">The sequence shown here is derived from an EMBL/GenBank/DDBJ whole genome shotgun (WGS) entry which is preliminary data.</text>
</comment>